<dbReference type="Proteomes" id="UP000318053">
    <property type="component" value="Unassembled WGS sequence"/>
</dbReference>
<gene>
    <name evidence="2" type="ORF">CA85_25200</name>
</gene>
<protein>
    <recommendedName>
        <fullName evidence="4">Acetyltransferase</fullName>
    </recommendedName>
</protein>
<keyword evidence="3" id="KW-1185">Reference proteome</keyword>
<name>A0A5C5XT45_9BACT</name>
<evidence type="ECO:0000313" key="3">
    <source>
        <dbReference type="Proteomes" id="UP000318053"/>
    </source>
</evidence>
<feature type="compositionally biased region" description="Basic and acidic residues" evidence="1">
    <location>
        <begin position="40"/>
        <end position="49"/>
    </location>
</feature>
<proteinExistence type="predicted"/>
<dbReference type="AlphaFoldDB" id="A0A5C5XT45"/>
<sequence length="69" mass="7936">MFMKESASDDLIKIDDVKQLSSPQESCVKGRRQAGEEEQDPRSFEKTELKFPSGEPLPQCWLDADYELK</sequence>
<evidence type="ECO:0000313" key="2">
    <source>
        <dbReference type="EMBL" id="TWT66426.1"/>
    </source>
</evidence>
<evidence type="ECO:0008006" key="4">
    <source>
        <dbReference type="Google" id="ProtNLM"/>
    </source>
</evidence>
<reference evidence="2 3" key="1">
    <citation type="submission" date="2019-02" db="EMBL/GenBank/DDBJ databases">
        <title>Deep-cultivation of Planctomycetes and their phenomic and genomic characterization uncovers novel biology.</title>
        <authorList>
            <person name="Wiegand S."/>
            <person name="Jogler M."/>
            <person name="Boedeker C."/>
            <person name="Pinto D."/>
            <person name="Vollmers J."/>
            <person name="Rivas-Marin E."/>
            <person name="Kohn T."/>
            <person name="Peeters S.H."/>
            <person name="Heuer A."/>
            <person name="Rast P."/>
            <person name="Oberbeckmann S."/>
            <person name="Bunk B."/>
            <person name="Jeske O."/>
            <person name="Meyerdierks A."/>
            <person name="Storesund J.E."/>
            <person name="Kallscheuer N."/>
            <person name="Luecker S."/>
            <person name="Lage O.M."/>
            <person name="Pohl T."/>
            <person name="Merkel B.J."/>
            <person name="Hornburger P."/>
            <person name="Mueller R.-W."/>
            <person name="Bruemmer F."/>
            <person name="Labrenz M."/>
            <person name="Spormann A.M."/>
            <person name="Op Den Camp H."/>
            <person name="Overmann J."/>
            <person name="Amann R."/>
            <person name="Jetten M.S.M."/>
            <person name="Mascher T."/>
            <person name="Medema M.H."/>
            <person name="Devos D.P."/>
            <person name="Kaster A.-K."/>
            <person name="Ovreas L."/>
            <person name="Rohde M."/>
            <person name="Galperin M.Y."/>
            <person name="Jogler C."/>
        </authorList>
    </citation>
    <scope>NUCLEOTIDE SEQUENCE [LARGE SCALE GENOMIC DNA]</scope>
    <source>
        <strain evidence="2 3">CA85</strain>
    </source>
</reference>
<comment type="caution">
    <text evidence="2">The sequence shown here is derived from an EMBL/GenBank/DDBJ whole genome shotgun (WGS) entry which is preliminary data.</text>
</comment>
<feature type="region of interest" description="Disordered" evidence="1">
    <location>
        <begin position="1"/>
        <end position="51"/>
    </location>
</feature>
<accession>A0A5C5XT45</accession>
<feature type="compositionally biased region" description="Basic and acidic residues" evidence="1">
    <location>
        <begin position="1"/>
        <end position="18"/>
    </location>
</feature>
<dbReference type="OrthoDB" id="9810649at2"/>
<evidence type="ECO:0000256" key="1">
    <source>
        <dbReference type="SAM" id="MobiDB-lite"/>
    </source>
</evidence>
<organism evidence="2 3">
    <name type="scientific">Allorhodopirellula solitaria</name>
    <dbReference type="NCBI Taxonomy" id="2527987"/>
    <lineage>
        <taxon>Bacteria</taxon>
        <taxon>Pseudomonadati</taxon>
        <taxon>Planctomycetota</taxon>
        <taxon>Planctomycetia</taxon>
        <taxon>Pirellulales</taxon>
        <taxon>Pirellulaceae</taxon>
        <taxon>Allorhodopirellula</taxon>
    </lineage>
</organism>
<dbReference type="RefSeq" id="WP_146391540.1">
    <property type="nucleotide sequence ID" value="NZ_SJPK01000005.1"/>
</dbReference>
<dbReference type="EMBL" id="SJPK01000005">
    <property type="protein sequence ID" value="TWT66426.1"/>
    <property type="molecule type" value="Genomic_DNA"/>
</dbReference>